<reference evidence="2 3" key="1">
    <citation type="submission" date="2019-05" db="EMBL/GenBank/DDBJ databases">
        <title>Chryseobacterium sp. isolated from King George Island, maritime Antarctica.</title>
        <authorList>
            <person name="Peng X."/>
        </authorList>
    </citation>
    <scope>NUCLEOTIDE SEQUENCE [LARGE SCALE GENOMIC DNA]</scope>
    <source>
        <strain evidence="2 3">7-3A</strain>
    </source>
</reference>
<keyword evidence="3" id="KW-1185">Reference proteome</keyword>
<dbReference type="Gene3D" id="3.90.550.10">
    <property type="entry name" value="Spore Coat Polysaccharide Biosynthesis Protein SpsA, Chain A"/>
    <property type="match status" value="1"/>
</dbReference>
<organism evidence="2 3">
    <name type="scientific">Kaistella flava</name>
    <name type="common">ex Peng et al. 2021</name>
    <dbReference type="NCBI Taxonomy" id="2038776"/>
    <lineage>
        <taxon>Bacteria</taxon>
        <taxon>Pseudomonadati</taxon>
        <taxon>Bacteroidota</taxon>
        <taxon>Flavobacteriia</taxon>
        <taxon>Flavobacteriales</taxon>
        <taxon>Weeksellaceae</taxon>
        <taxon>Chryseobacterium group</taxon>
        <taxon>Kaistella</taxon>
    </lineage>
</organism>
<dbReference type="AlphaFoldDB" id="A0A7M2Y9R6"/>
<evidence type="ECO:0000313" key="2">
    <source>
        <dbReference type="EMBL" id="QOW10891.1"/>
    </source>
</evidence>
<name>A0A7M2Y9R6_9FLAO</name>
<evidence type="ECO:0000259" key="1">
    <source>
        <dbReference type="Pfam" id="PF00535"/>
    </source>
</evidence>
<dbReference type="PANTHER" id="PTHR22916">
    <property type="entry name" value="GLYCOSYLTRANSFERASE"/>
    <property type="match status" value="1"/>
</dbReference>
<dbReference type="KEGG" id="kfa:Q73A0000_11245"/>
<dbReference type="InterPro" id="IPR001173">
    <property type="entry name" value="Glyco_trans_2-like"/>
</dbReference>
<sequence>MLFSILIANYNNWKYFQECYQSILNQSFQNFEIVIVDDCSTDNSYKQLELLSHKDSKIKLFRNLKNEGVGYTKAKCVENANGEILGFLDPDDSIFENAIERSLEEYSKDNSVSATYSQIILCDDYMKPLNVYSRTRKIKNNNNFFFNINNEVSHFFTFKKSIYQNTVGINKTLALSEDFDMYLKIYEKGKLQYIEEPLYLYRLHSKGISQDKSKKKKLTENWNKVLYETCLRREITQIGNYKITQESNLSKIIFESENNLISKVKRYLKIN</sequence>
<dbReference type="SUPFAM" id="SSF53448">
    <property type="entry name" value="Nucleotide-diphospho-sugar transferases"/>
    <property type="match status" value="1"/>
</dbReference>
<dbReference type="Pfam" id="PF00535">
    <property type="entry name" value="Glycos_transf_2"/>
    <property type="match status" value="1"/>
</dbReference>
<keyword evidence="2" id="KW-0808">Transferase</keyword>
<dbReference type="EMBL" id="CP040442">
    <property type="protein sequence ID" value="QOW10891.1"/>
    <property type="molecule type" value="Genomic_DNA"/>
</dbReference>
<dbReference type="Proteomes" id="UP000594195">
    <property type="component" value="Chromosome"/>
</dbReference>
<dbReference type="PANTHER" id="PTHR22916:SF3">
    <property type="entry name" value="UDP-GLCNAC:BETAGAL BETA-1,3-N-ACETYLGLUCOSAMINYLTRANSFERASE-LIKE PROTEIN 1"/>
    <property type="match status" value="1"/>
</dbReference>
<dbReference type="GO" id="GO:0016758">
    <property type="term" value="F:hexosyltransferase activity"/>
    <property type="evidence" value="ECO:0007669"/>
    <property type="project" value="UniProtKB-ARBA"/>
</dbReference>
<proteinExistence type="predicted"/>
<gene>
    <name evidence="2" type="ORF">Q73A0000_11245</name>
</gene>
<dbReference type="InterPro" id="IPR029044">
    <property type="entry name" value="Nucleotide-diphossugar_trans"/>
</dbReference>
<feature type="domain" description="Glycosyltransferase 2-like" evidence="1">
    <location>
        <begin position="4"/>
        <end position="164"/>
    </location>
</feature>
<dbReference type="RefSeq" id="WP_193811057.1">
    <property type="nucleotide sequence ID" value="NZ_CP040442.1"/>
</dbReference>
<protein>
    <submittedName>
        <fullName evidence="2">Glycosyltransferase</fullName>
    </submittedName>
</protein>
<evidence type="ECO:0000313" key="3">
    <source>
        <dbReference type="Proteomes" id="UP000594195"/>
    </source>
</evidence>
<accession>A0A7M2Y9R6</accession>